<protein>
    <recommendedName>
        <fullName evidence="3">DUF1963 domain-containing protein</fullName>
    </recommendedName>
</protein>
<gene>
    <name evidence="1" type="ORF">BK749_18485</name>
</gene>
<organism evidence="1 2">
    <name type="scientific">Bacillus thuringiensis serovar vazensis</name>
    <dbReference type="NCBI Taxonomy" id="180867"/>
    <lineage>
        <taxon>Bacteria</taxon>
        <taxon>Bacillati</taxon>
        <taxon>Bacillota</taxon>
        <taxon>Bacilli</taxon>
        <taxon>Bacillales</taxon>
        <taxon>Bacillaceae</taxon>
        <taxon>Bacillus</taxon>
        <taxon>Bacillus cereus group</taxon>
    </lineage>
</organism>
<reference evidence="1 2" key="1">
    <citation type="submission" date="2016-10" db="EMBL/GenBank/DDBJ databases">
        <title>Comparative genomics of Bacillus thuringiensis reveals a path to pathogens against multiple invertebrate hosts.</title>
        <authorList>
            <person name="Zheng J."/>
            <person name="Gao Q."/>
            <person name="Liu H."/>
            <person name="Peng D."/>
            <person name="Ruan L."/>
            <person name="Sun M."/>
        </authorList>
    </citation>
    <scope>NUCLEOTIDE SEQUENCE [LARGE SCALE GENOMIC DNA]</scope>
    <source>
        <strain evidence="1">BGSC 4CE1</strain>
    </source>
</reference>
<dbReference type="Proteomes" id="UP000194911">
    <property type="component" value="Unassembled WGS sequence"/>
</dbReference>
<dbReference type="AlphaFoldDB" id="A0A243CS40"/>
<comment type="caution">
    <text evidence="1">The sequence shown here is derived from an EMBL/GenBank/DDBJ whole genome shotgun (WGS) entry which is preliminary data.</text>
</comment>
<sequence length="216" mass="24960">MNKLGFRVIRGEEGYGHYFGGDTWKLPICPQCNEQAHQIFTFDLNDSRLEELKTDELRELPLITCLNCSLYEDIQNFKINIMERSIHTVTQSEMFNWRYELIDKIPVPLPKYDMKLITMENYDVPCDEDENDQAFDAMGRDYICRILGAPLYIDDFIEATCPCCSKNMNYVAMLTGEDYGNEGGLTGGITFQIGESFLYFYLCKECLIIQTSMQSA</sequence>
<name>A0A243CS40_BACTU</name>
<evidence type="ECO:0000313" key="2">
    <source>
        <dbReference type="Proteomes" id="UP000194911"/>
    </source>
</evidence>
<dbReference type="RefSeq" id="WP_001037222.1">
    <property type="nucleotide sequence ID" value="NZ_NFDQ01000075.1"/>
</dbReference>
<proteinExistence type="predicted"/>
<evidence type="ECO:0000313" key="1">
    <source>
        <dbReference type="EMBL" id="OTY71114.1"/>
    </source>
</evidence>
<evidence type="ECO:0008006" key="3">
    <source>
        <dbReference type="Google" id="ProtNLM"/>
    </source>
</evidence>
<accession>A0A243CS40</accession>
<dbReference type="EMBL" id="NFDQ01000075">
    <property type="protein sequence ID" value="OTY71114.1"/>
    <property type="molecule type" value="Genomic_DNA"/>
</dbReference>